<evidence type="ECO:0000313" key="2">
    <source>
        <dbReference type="EMBL" id="QBQ54637.1"/>
    </source>
</evidence>
<dbReference type="KEGG" id="nwr:E3U44_09025"/>
<gene>
    <name evidence="2" type="ORF">E3U44_09025</name>
</gene>
<dbReference type="Proteomes" id="UP000294325">
    <property type="component" value="Chromosome"/>
</dbReference>
<dbReference type="RefSeq" id="WP_134357834.1">
    <property type="nucleotide sequence ID" value="NZ_CP038033.1"/>
</dbReference>
<keyword evidence="1" id="KW-0812">Transmembrane</keyword>
<name>A0A4P7BZ58_9GAMM</name>
<organism evidence="2 3">
    <name type="scientific">Nitrosococcus wardiae</name>
    <dbReference type="NCBI Taxonomy" id="1814290"/>
    <lineage>
        <taxon>Bacteria</taxon>
        <taxon>Pseudomonadati</taxon>
        <taxon>Pseudomonadota</taxon>
        <taxon>Gammaproteobacteria</taxon>
        <taxon>Chromatiales</taxon>
        <taxon>Chromatiaceae</taxon>
        <taxon>Nitrosococcus</taxon>
    </lineage>
</organism>
<protein>
    <submittedName>
        <fullName evidence="2">Uncharacterized protein</fullName>
    </submittedName>
</protein>
<proteinExistence type="predicted"/>
<evidence type="ECO:0000313" key="3">
    <source>
        <dbReference type="Proteomes" id="UP000294325"/>
    </source>
</evidence>
<feature type="transmembrane region" description="Helical" evidence="1">
    <location>
        <begin position="81"/>
        <end position="102"/>
    </location>
</feature>
<dbReference type="AlphaFoldDB" id="A0A4P7BZ58"/>
<feature type="transmembrane region" description="Helical" evidence="1">
    <location>
        <begin position="114"/>
        <end position="133"/>
    </location>
</feature>
<dbReference type="OrthoDB" id="6717649at2"/>
<reference evidence="2 3" key="1">
    <citation type="submission" date="2019-03" db="EMBL/GenBank/DDBJ databases">
        <title>The genome sequence of Nitrosococcus wardiae strain D1FHST reveals the archetypal metabolic capacity of ammonia-oxidizing Gammaproteobacteria.</title>
        <authorList>
            <person name="Wang L."/>
            <person name="Lim C.K."/>
            <person name="Hanson T.E."/>
            <person name="Dang H."/>
            <person name="Klotz M.G."/>
        </authorList>
    </citation>
    <scope>NUCLEOTIDE SEQUENCE [LARGE SCALE GENOMIC DNA]</scope>
    <source>
        <strain evidence="2 3">D1FHS</strain>
    </source>
</reference>
<feature type="transmembrane region" description="Helical" evidence="1">
    <location>
        <begin position="21"/>
        <end position="44"/>
    </location>
</feature>
<dbReference type="EMBL" id="CP038033">
    <property type="protein sequence ID" value="QBQ54637.1"/>
    <property type="molecule type" value="Genomic_DNA"/>
</dbReference>
<keyword evidence="3" id="KW-1185">Reference proteome</keyword>
<keyword evidence="1" id="KW-0472">Membrane</keyword>
<accession>A0A4P7BZ58</accession>
<sequence length="167" mass="17552">MLRYFVSLCLLRSGPADAPPSSVLLTQTLLAYLGIGWLISILHLEFADGLLSSAVDTALLIGMTGGLLAVRGYGARLQQTLIALTGAGIILGVLALPLLLWLDAAQQAGLPPGVVSLLLFGLMIWSLAVTAHIMRQALSVSFTVGILIAVIYALVSIQVMNFLFPPA</sequence>
<feature type="transmembrane region" description="Helical" evidence="1">
    <location>
        <begin position="140"/>
        <end position="164"/>
    </location>
</feature>
<keyword evidence="1" id="KW-1133">Transmembrane helix</keyword>
<evidence type="ECO:0000256" key="1">
    <source>
        <dbReference type="SAM" id="Phobius"/>
    </source>
</evidence>
<feature type="transmembrane region" description="Helical" evidence="1">
    <location>
        <begin position="50"/>
        <end position="69"/>
    </location>
</feature>